<dbReference type="EMBL" id="JADFTS010000007">
    <property type="protein sequence ID" value="KAF9598573.1"/>
    <property type="molecule type" value="Genomic_DNA"/>
</dbReference>
<sequence>MPIFTNSVIEDVNGNVVLEVTPVNDASIPQAVTTAPQVATTHEVEAIIVKGIEQVVLPVEIPTIATTTMNQDITVANHATTTEIMEKETHMSGTFGHPEIATDIQKQQEDGIFDVQLHLHEMEIEKIISSLMQSEATMWKQRSCIKEELEGERNSTYFHAKARIWQSKSFIEEIRIEDGTRLHDQRQIKEFLVQAYENKFKARPVVHRQRLMDLIPHMVWDLQNASLIAMPTWVEISETVMSMDPSSSPGPDSFQGMFFHKCWNIVCTDVCRAICSFFTDQIIPQGNNKAQTKIAPYGRKPSSKGSHMSVISVDPIDVF</sequence>
<accession>A0A835HKK2</accession>
<dbReference type="OrthoDB" id="1306279at2759"/>
<dbReference type="AlphaFoldDB" id="A0A835HKK2"/>
<evidence type="ECO:0000313" key="2">
    <source>
        <dbReference type="Proteomes" id="UP000631114"/>
    </source>
</evidence>
<evidence type="ECO:0000313" key="1">
    <source>
        <dbReference type="EMBL" id="KAF9598573.1"/>
    </source>
</evidence>
<proteinExistence type="predicted"/>
<keyword evidence="2" id="KW-1185">Reference proteome</keyword>
<organism evidence="1 2">
    <name type="scientific">Coptis chinensis</name>
    <dbReference type="NCBI Taxonomy" id="261450"/>
    <lineage>
        <taxon>Eukaryota</taxon>
        <taxon>Viridiplantae</taxon>
        <taxon>Streptophyta</taxon>
        <taxon>Embryophyta</taxon>
        <taxon>Tracheophyta</taxon>
        <taxon>Spermatophyta</taxon>
        <taxon>Magnoliopsida</taxon>
        <taxon>Ranunculales</taxon>
        <taxon>Ranunculaceae</taxon>
        <taxon>Coptidoideae</taxon>
        <taxon>Coptis</taxon>
    </lineage>
</organism>
<name>A0A835HKK2_9MAGN</name>
<reference evidence="1 2" key="1">
    <citation type="submission" date="2020-10" db="EMBL/GenBank/DDBJ databases">
        <title>The Coptis chinensis genome and diversification of protoberbering-type alkaloids.</title>
        <authorList>
            <person name="Wang B."/>
            <person name="Shu S."/>
            <person name="Song C."/>
            <person name="Liu Y."/>
        </authorList>
    </citation>
    <scope>NUCLEOTIDE SEQUENCE [LARGE SCALE GENOMIC DNA]</scope>
    <source>
        <strain evidence="1">HL-2020</strain>
        <tissue evidence="1">Leaf</tissue>
    </source>
</reference>
<protein>
    <recommendedName>
        <fullName evidence="3">Reverse transcriptase</fullName>
    </recommendedName>
</protein>
<evidence type="ECO:0008006" key="3">
    <source>
        <dbReference type="Google" id="ProtNLM"/>
    </source>
</evidence>
<comment type="caution">
    <text evidence="1">The sequence shown here is derived from an EMBL/GenBank/DDBJ whole genome shotgun (WGS) entry which is preliminary data.</text>
</comment>
<dbReference type="Proteomes" id="UP000631114">
    <property type="component" value="Unassembled WGS sequence"/>
</dbReference>
<gene>
    <name evidence="1" type="ORF">IFM89_028200</name>
</gene>